<dbReference type="OMA" id="RCTNIPC"/>
<dbReference type="STRING" id="945553.A0A0D2NZ99"/>
<dbReference type="InterPro" id="IPR001763">
    <property type="entry name" value="Rhodanese-like_dom"/>
</dbReference>
<proteinExistence type="predicted"/>
<dbReference type="GO" id="GO:0005737">
    <property type="term" value="C:cytoplasm"/>
    <property type="evidence" value="ECO:0007669"/>
    <property type="project" value="TreeGrafter"/>
</dbReference>
<dbReference type="OrthoDB" id="102559at2759"/>
<sequence>MSGIRYINRDELAELMKSDKIAARDFIVVDVRDDDYAGGNIKGSINIPSQEFLMNVDGLVTKTKGIPLVIFHCTLSQVRGPKAARIYSETKQNIQNDSALQEVVILRDGFSEFQVKYKDDPTLVENWDKDVWASEWS</sequence>
<dbReference type="SUPFAM" id="SSF52821">
    <property type="entry name" value="Rhodanese/Cell cycle control phosphatase"/>
    <property type="match status" value="1"/>
</dbReference>
<gene>
    <name evidence="2" type="ORF">HYPSUDRAFT_65835</name>
</gene>
<dbReference type="PROSITE" id="PS50206">
    <property type="entry name" value="RHODANESE_3"/>
    <property type="match status" value="1"/>
</dbReference>
<name>A0A0D2NZ99_HYPSF</name>
<dbReference type="Pfam" id="PF00581">
    <property type="entry name" value="Rhodanese"/>
    <property type="match status" value="1"/>
</dbReference>
<feature type="domain" description="Rhodanese" evidence="1">
    <location>
        <begin position="22"/>
        <end position="115"/>
    </location>
</feature>
<keyword evidence="3" id="KW-1185">Reference proteome</keyword>
<dbReference type="GO" id="GO:0005634">
    <property type="term" value="C:nucleus"/>
    <property type="evidence" value="ECO:0007669"/>
    <property type="project" value="TreeGrafter"/>
</dbReference>
<protein>
    <recommendedName>
        <fullName evidence="1">Rhodanese domain-containing protein</fullName>
    </recommendedName>
</protein>
<organism evidence="2 3">
    <name type="scientific">Hypholoma sublateritium (strain FD-334 SS-4)</name>
    <dbReference type="NCBI Taxonomy" id="945553"/>
    <lineage>
        <taxon>Eukaryota</taxon>
        <taxon>Fungi</taxon>
        <taxon>Dikarya</taxon>
        <taxon>Basidiomycota</taxon>
        <taxon>Agaricomycotina</taxon>
        <taxon>Agaricomycetes</taxon>
        <taxon>Agaricomycetidae</taxon>
        <taxon>Agaricales</taxon>
        <taxon>Agaricineae</taxon>
        <taxon>Strophariaceae</taxon>
        <taxon>Hypholoma</taxon>
    </lineage>
</organism>
<evidence type="ECO:0000313" key="2">
    <source>
        <dbReference type="EMBL" id="KJA24024.1"/>
    </source>
</evidence>
<dbReference type="SMART" id="SM00450">
    <property type="entry name" value="RHOD"/>
    <property type="match status" value="1"/>
</dbReference>
<dbReference type="InterPro" id="IPR036873">
    <property type="entry name" value="Rhodanese-like_dom_sf"/>
</dbReference>
<reference evidence="3" key="1">
    <citation type="submission" date="2014-04" db="EMBL/GenBank/DDBJ databases">
        <title>Evolutionary Origins and Diversification of the Mycorrhizal Mutualists.</title>
        <authorList>
            <consortium name="DOE Joint Genome Institute"/>
            <consortium name="Mycorrhizal Genomics Consortium"/>
            <person name="Kohler A."/>
            <person name="Kuo A."/>
            <person name="Nagy L.G."/>
            <person name="Floudas D."/>
            <person name="Copeland A."/>
            <person name="Barry K.W."/>
            <person name="Cichocki N."/>
            <person name="Veneault-Fourrey C."/>
            <person name="LaButti K."/>
            <person name="Lindquist E.A."/>
            <person name="Lipzen A."/>
            <person name="Lundell T."/>
            <person name="Morin E."/>
            <person name="Murat C."/>
            <person name="Riley R."/>
            <person name="Ohm R."/>
            <person name="Sun H."/>
            <person name="Tunlid A."/>
            <person name="Henrissat B."/>
            <person name="Grigoriev I.V."/>
            <person name="Hibbett D.S."/>
            <person name="Martin F."/>
        </authorList>
    </citation>
    <scope>NUCLEOTIDE SEQUENCE [LARGE SCALE GENOMIC DNA]</scope>
    <source>
        <strain evidence="3">FD-334 SS-4</strain>
    </source>
</reference>
<dbReference type="PANTHER" id="PTHR10828">
    <property type="entry name" value="M-PHASE INDUCER PHOSPHATASE DUAL SPECIFICITY PHOSPHATASE CDC25"/>
    <property type="match status" value="1"/>
</dbReference>
<dbReference type="Proteomes" id="UP000054270">
    <property type="component" value="Unassembled WGS sequence"/>
</dbReference>
<dbReference type="Gene3D" id="3.40.250.10">
    <property type="entry name" value="Rhodanese-like domain"/>
    <property type="match status" value="1"/>
</dbReference>
<dbReference type="EMBL" id="KN817539">
    <property type="protein sequence ID" value="KJA24024.1"/>
    <property type="molecule type" value="Genomic_DNA"/>
</dbReference>
<dbReference type="GO" id="GO:0004725">
    <property type="term" value="F:protein tyrosine phosphatase activity"/>
    <property type="evidence" value="ECO:0007669"/>
    <property type="project" value="TreeGrafter"/>
</dbReference>
<evidence type="ECO:0000259" key="1">
    <source>
        <dbReference type="PROSITE" id="PS50206"/>
    </source>
</evidence>
<accession>A0A0D2NZ99</accession>
<dbReference type="PANTHER" id="PTHR10828:SF38">
    <property type="entry name" value="ARSENICAL-RESISTANCE PROTEIN 2-RELATED"/>
    <property type="match status" value="1"/>
</dbReference>
<dbReference type="AlphaFoldDB" id="A0A0D2NZ99"/>
<evidence type="ECO:0000313" key="3">
    <source>
        <dbReference type="Proteomes" id="UP000054270"/>
    </source>
</evidence>